<feature type="domain" description="PAS" evidence="8">
    <location>
        <begin position="154"/>
        <end position="213"/>
    </location>
</feature>
<organism evidence="10 11">
    <name type="scientific">Sphingomonas aerophila</name>
    <dbReference type="NCBI Taxonomy" id="1344948"/>
    <lineage>
        <taxon>Bacteria</taxon>
        <taxon>Pseudomonadati</taxon>
        <taxon>Pseudomonadota</taxon>
        <taxon>Alphaproteobacteria</taxon>
        <taxon>Sphingomonadales</taxon>
        <taxon>Sphingomonadaceae</taxon>
        <taxon>Sphingomonas</taxon>
    </lineage>
</organism>
<proteinExistence type="predicted"/>
<dbReference type="EMBL" id="JACIJK010000009">
    <property type="protein sequence ID" value="MBB5716244.1"/>
    <property type="molecule type" value="Genomic_DNA"/>
</dbReference>
<dbReference type="CDD" id="cd00130">
    <property type="entry name" value="PAS"/>
    <property type="match status" value="3"/>
</dbReference>
<dbReference type="InterPro" id="IPR013655">
    <property type="entry name" value="PAS_fold_3"/>
</dbReference>
<dbReference type="InterPro" id="IPR003661">
    <property type="entry name" value="HisK_dim/P_dom"/>
</dbReference>
<gene>
    <name evidence="10" type="ORF">FHS94_003104</name>
</gene>
<dbReference type="Pfam" id="PF00512">
    <property type="entry name" value="HisKA"/>
    <property type="match status" value="1"/>
</dbReference>
<dbReference type="Gene3D" id="3.30.450.20">
    <property type="entry name" value="PAS domain"/>
    <property type="match status" value="3"/>
</dbReference>
<dbReference type="PROSITE" id="PS50112">
    <property type="entry name" value="PAS"/>
    <property type="match status" value="3"/>
</dbReference>
<dbReference type="InterPro" id="IPR035965">
    <property type="entry name" value="PAS-like_dom_sf"/>
</dbReference>
<evidence type="ECO:0000259" key="6">
    <source>
        <dbReference type="PROSITE" id="PS50109"/>
    </source>
</evidence>
<evidence type="ECO:0000256" key="5">
    <source>
        <dbReference type="SAM" id="Coils"/>
    </source>
</evidence>
<feature type="coiled-coil region" evidence="5">
    <location>
        <begin position="3"/>
        <end position="30"/>
    </location>
</feature>
<feature type="domain" description="PAS" evidence="8">
    <location>
        <begin position="310"/>
        <end position="361"/>
    </location>
</feature>
<dbReference type="InterPro" id="IPR001610">
    <property type="entry name" value="PAC"/>
</dbReference>
<dbReference type="Gene3D" id="1.10.287.130">
    <property type="match status" value="1"/>
</dbReference>
<dbReference type="Gene3D" id="3.30.565.10">
    <property type="entry name" value="Histidine kinase-like ATPase, C-terminal domain"/>
    <property type="match status" value="1"/>
</dbReference>
<dbReference type="SUPFAM" id="SSF47384">
    <property type="entry name" value="Homodimeric domain of signal transducing histidine kinase"/>
    <property type="match status" value="1"/>
</dbReference>
<dbReference type="Proteomes" id="UP000546200">
    <property type="component" value="Unassembled WGS sequence"/>
</dbReference>
<evidence type="ECO:0000313" key="10">
    <source>
        <dbReference type="EMBL" id="MBB5716244.1"/>
    </source>
</evidence>
<dbReference type="PROSITE" id="PS50109">
    <property type="entry name" value="HIS_KIN"/>
    <property type="match status" value="1"/>
</dbReference>
<dbReference type="GO" id="GO:0000155">
    <property type="term" value="F:phosphorelay sensor kinase activity"/>
    <property type="evidence" value="ECO:0007669"/>
    <property type="project" value="InterPro"/>
</dbReference>
<dbReference type="PRINTS" id="PR00344">
    <property type="entry name" value="BCTRLSENSOR"/>
</dbReference>
<dbReference type="PANTHER" id="PTHR43065">
    <property type="entry name" value="SENSOR HISTIDINE KINASE"/>
    <property type="match status" value="1"/>
</dbReference>
<keyword evidence="5" id="KW-0175">Coiled coil</keyword>
<dbReference type="Pfam" id="PF02518">
    <property type="entry name" value="HATPase_c"/>
    <property type="match status" value="1"/>
</dbReference>
<dbReference type="SMART" id="SM00387">
    <property type="entry name" value="HATPase_c"/>
    <property type="match status" value="1"/>
</dbReference>
<dbReference type="SMART" id="SM00091">
    <property type="entry name" value="PAS"/>
    <property type="match status" value="3"/>
</dbReference>
<feature type="domain" description="Histidine kinase" evidence="6">
    <location>
        <begin position="430"/>
        <end position="649"/>
    </location>
</feature>
<dbReference type="SUPFAM" id="SSF55874">
    <property type="entry name" value="ATPase domain of HSP90 chaperone/DNA topoisomerase II/histidine kinase"/>
    <property type="match status" value="1"/>
</dbReference>
<dbReference type="EC" id="2.7.13.3" evidence="2"/>
<feature type="domain" description="PAC" evidence="9">
    <location>
        <begin position="227"/>
        <end position="279"/>
    </location>
</feature>
<feature type="modified residue" description="4-aspartylphosphate" evidence="4">
    <location>
        <position position="719"/>
    </location>
</feature>
<dbReference type="PROSITE" id="PS50113">
    <property type="entry name" value="PAC"/>
    <property type="match status" value="1"/>
</dbReference>
<dbReference type="AlphaFoldDB" id="A0A7W9BFF8"/>
<evidence type="ECO:0000256" key="3">
    <source>
        <dbReference type="ARBA" id="ARBA00022553"/>
    </source>
</evidence>
<evidence type="ECO:0000313" key="11">
    <source>
        <dbReference type="Proteomes" id="UP000546200"/>
    </source>
</evidence>
<evidence type="ECO:0000259" key="7">
    <source>
        <dbReference type="PROSITE" id="PS50110"/>
    </source>
</evidence>
<dbReference type="Pfam" id="PF08447">
    <property type="entry name" value="PAS_3"/>
    <property type="match status" value="1"/>
</dbReference>
<comment type="caution">
    <text evidence="10">The sequence shown here is derived from an EMBL/GenBank/DDBJ whole genome shotgun (WGS) entry which is preliminary data.</text>
</comment>
<accession>A0A7W9BFF8</accession>
<dbReference type="InterPro" id="IPR000700">
    <property type="entry name" value="PAS-assoc_C"/>
</dbReference>
<evidence type="ECO:0000259" key="8">
    <source>
        <dbReference type="PROSITE" id="PS50112"/>
    </source>
</evidence>
<sequence length="792" mass="86363">MAAESSVERIAALEAENAALRRQLSGVHARTARQLRGIADALPVMISFLDRDERFVFANKAYEPWFGLPLDQIIGRRLSEVMPAEEYARRAPFVHRALAGETLRYEQDFRHPTGLRRTIIHNIPQVVEDHVVGVYAMVQDITDQWHALEAARESEIRFRRIADSAPVPIWVTASDRTREFVNEAYCAFLGLTFDEALRFDWRTILHVEDQERILAESVAGEASRQAFTLEARYRRGDGEWRWVRSISQPRFDGDGMPEGFIGVATDITAAKNAEREALDRARELQASVDRRTLERDRLWSLSTDAFAVCDLNGVWLSASPAWTTILGWSTSQLLGRTSAWMVHPDDRAATEQASKNLLAGLPQRAFSHRLRSADGGYRIISWSAVPEGDRVYCIGRDVTIERERADAMRQVEDALRQSQKMEALGQLTGGVAHDFNNLLTPILGTLDLLLARSPAGERQTRLLDGALQSALRAKTLVQRLLAYSRRQPLEAKPTALKPLLEGLGDLLRSTIGPTITIEADLADNLPPAMVDANQIEMAVLNLVVNARDAMPAGGRIQISLSAHDQTERGQDVSPGQYLMLAVADEGTGMDAETLARAAEPFFSTKASGAGTGLGLSMVHGLVGQLGGALRIHSEVGKGTRIEMLLPVSGQSPDTAVRGDGEVAAGDALTILLVDDEPLVRANTAAMLAELHHQVVDCGSGPEAIKLLEAGLSPDLLVTDQVMPQMSGVELVTAARQRRPTLPALIISGYPQGDEPRLVVGRLAKPFGVRDLAAAMARLPVPGVAGGVGTREG</sequence>
<dbReference type="InterPro" id="IPR036097">
    <property type="entry name" value="HisK_dim/P_sf"/>
</dbReference>
<name>A0A7W9BFF8_9SPHN</name>
<comment type="catalytic activity">
    <reaction evidence="1">
        <text>ATP + protein L-histidine = ADP + protein N-phospho-L-histidine.</text>
        <dbReference type="EC" id="2.7.13.3"/>
    </reaction>
</comment>
<dbReference type="SMART" id="SM00388">
    <property type="entry name" value="HisKA"/>
    <property type="match status" value="1"/>
</dbReference>
<dbReference type="InterPro" id="IPR001789">
    <property type="entry name" value="Sig_transdc_resp-reg_receiver"/>
</dbReference>
<evidence type="ECO:0000259" key="9">
    <source>
        <dbReference type="PROSITE" id="PS50113"/>
    </source>
</evidence>
<dbReference type="SUPFAM" id="SSF52172">
    <property type="entry name" value="CheY-like"/>
    <property type="match status" value="1"/>
</dbReference>
<dbReference type="InterPro" id="IPR003594">
    <property type="entry name" value="HATPase_dom"/>
</dbReference>
<dbReference type="CDD" id="cd00082">
    <property type="entry name" value="HisKA"/>
    <property type="match status" value="1"/>
</dbReference>
<dbReference type="InterPro" id="IPR013656">
    <property type="entry name" value="PAS_4"/>
</dbReference>
<dbReference type="SMART" id="SM00448">
    <property type="entry name" value="REC"/>
    <property type="match status" value="1"/>
</dbReference>
<evidence type="ECO:0000256" key="2">
    <source>
        <dbReference type="ARBA" id="ARBA00012438"/>
    </source>
</evidence>
<dbReference type="InterPro" id="IPR004358">
    <property type="entry name" value="Sig_transdc_His_kin-like_C"/>
</dbReference>
<dbReference type="Pfam" id="PF08448">
    <property type="entry name" value="PAS_4"/>
    <property type="match status" value="2"/>
</dbReference>
<dbReference type="InterPro" id="IPR000014">
    <property type="entry name" value="PAS"/>
</dbReference>
<dbReference type="InterPro" id="IPR011006">
    <property type="entry name" value="CheY-like_superfamily"/>
</dbReference>
<dbReference type="Pfam" id="PF00072">
    <property type="entry name" value="Response_reg"/>
    <property type="match status" value="1"/>
</dbReference>
<dbReference type="SMART" id="SM00086">
    <property type="entry name" value="PAC"/>
    <property type="match status" value="3"/>
</dbReference>
<keyword evidence="11" id="KW-1185">Reference proteome</keyword>
<dbReference type="InterPro" id="IPR036890">
    <property type="entry name" value="HATPase_C_sf"/>
</dbReference>
<evidence type="ECO:0000256" key="4">
    <source>
        <dbReference type="PROSITE-ProRule" id="PRU00169"/>
    </source>
</evidence>
<dbReference type="Gene3D" id="3.40.50.2300">
    <property type="match status" value="1"/>
</dbReference>
<dbReference type="PANTHER" id="PTHR43065:SF42">
    <property type="entry name" value="TWO-COMPONENT SENSOR PPRA"/>
    <property type="match status" value="1"/>
</dbReference>
<dbReference type="PROSITE" id="PS50110">
    <property type="entry name" value="RESPONSE_REGULATORY"/>
    <property type="match status" value="1"/>
</dbReference>
<dbReference type="InterPro" id="IPR005467">
    <property type="entry name" value="His_kinase_dom"/>
</dbReference>
<feature type="domain" description="Response regulatory" evidence="7">
    <location>
        <begin position="669"/>
        <end position="779"/>
    </location>
</feature>
<keyword evidence="3 4" id="KW-0597">Phosphoprotein</keyword>
<evidence type="ECO:0000256" key="1">
    <source>
        <dbReference type="ARBA" id="ARBA00000085"/>
    </source>
</evidence>
<dbReference type="NCBIfam" id="TIGR00229">
    <property type="entry name" value="sensory_box"/>
    <property type="match status" value="3"/>
</dbReference>
<reference evidence="10 11" key="1">
    <citation type="submission" date="2020-08" db="EMBL/GenBank/DDBJ databases">
        <title>Genomic Encyclopedia of Type Strains, Phase IV (KMG-IV): sequencing the most valuable type-strain genomes for metagenomic binning, comparative biology and taxonomic classification.</title>
        <authorList>
            <person name="Goeker M."/>
        </authorList>
    </citation>
    <scope>NUCLEOTIDE SEQUENCE [LARGE SCALE GENOMIC DNA]</scope>
    <source>
        <strain evidence="10 11">DSM 100044</strain>
    </source>
</reference>
<dbReference type="RefSeq" id="WP_184059327.1">
    <property type="nucleotide sequence ID" value="NZ_JACIJK010000009.1"/>
</dbReference>
<feature type="domain" description="PAS" evidence="8">
    <location>
        <begin position="31"/>
        <end position="101"/>
    </location>
</feature>
<dbReference type="SUPFAM" id="SSF55785">
    <property type="entry name" value="PYP-like sensor domain (PAS domain)"/>
    <property type="match status" value="3"/>
</dbReference>
<protein>
    <recommendedName>
        <fullName evidence="2">histidine kinase</fullName>
        <ecNumber evidence="2">2.7.13.3</ecNumber>
    </recommendedName>
</protein>